<proteinExistence type="inferred from homology"/>
<dbReference type="EMBL" id="LN681225">
    <property type="protein sequence ID" value="CEK10900.1"/>
    <property type="molecule type" value="Genomic_DNA"/>
</dbReference>
<dbReference type="PIRSF" id="PIRSF001357">
    <property type="entry name" value="DeoC"/>
    <property type="match status" value="1"/>
</dbReference>
<dbReference type="PANTHER" id="PTHR10889:SF3">
    <property type="entry name" value="DEOXYRIBOSE-PHOSPHATE ALDOLASE"/>
    <property type="match status" value="1"/>
</dbReference>
<dbReference type="AlphaFoldDB" id="A0A0A8UPV0"/>
<comment type="catalytic activity">
    <reaction evidence="8">
        <text>2-deoxy-D-ribose 5-phosphate = D-glyceraldehyde 3-phosphate + acetaldehyde</text>
        <dbReference type="Rhea" id="RHEA:12821"/>
        <dbReference type="ChEBI" id="CHEBI:15343"/>
        <dbReference type="ChEBI" id="CHEBI:59776"/>
        <dbReference type="ChEBI" id="CHEBI:62877"/>
        <dbReference type="EC" id="4.1.2.4"/>
    </reaction>
</comment>
<dbReference type="PANTHER" id="PTHR10889">
    <property type="entry name" value="DEOXYRIBOSE-PHOSPHATE ALDOLASE"/>
    <property type="match status" value="1"/>
</dbReference>
<dbReference type="EC" id="4.1.2.4" evidence="3"/>
<dbReference type="SMART" id="SM01133">
    <property type="entry name" value="DeoC"/>
    <property type="match status" value="1"/>
</dbReference>
<keyword evidence="4" id="KW-0456">Lyase</keyword>
<evidence type="ECO:0000256" key="3">
    <source>
        <dbReference type="ARBA" id="ARBA00012515"/>
    </source>
</evidence>
<dbReference type="RefSeq" id="WP_231861890.1">
    <property type="nucleotide sequence ID" value="NZ_LN681225.1"/>
</dbReference>
<evidence type="ECO:0000256" key="8">
    <source>
        <dbReference type="ARBA" id="ARBA00048791"/>
    </source>
</evidence>
<dbReference type="GO" id="GO:0009264">
    <property type="term" value="P:deoxyribonucleotide catabolic process"/>
    <property type="evidence" value="ECO:0007669"/>
    <property type="project" value="InterPro"/>
</dbReference>
<comment type="pathway">
    <text evidence="1">Carbohydrate degradation; 2-deoxy-D-ribose 1-phosphate degradation; D-glyceraldehyde 3-phosphate and acetaldehyde from 2-deoxy-alpha-D-ribose 1-phosphate: step 2/2.</text>
</comment>
<dbReference type="Gene3D" id="3.20.20.70">
    <property type="entry name" value="Aldolase class I"/>
    <property type="match status" value="1"/>
</dbReference>
<protein>
    <recommendedName>
        <fullName evidence="3">deoxyribose-phosphate aldolase</fullName>
        <ecNumber evidence="3">4.1.2.4</ecNumber>
    </recommendedName>
    <alternativeName>
        <fullName evidence="7">2-deoxy-D-ribose 5-phosphate aldolase</fullName>
    </alternativeName>
    <alternativeName>
        <fullName evidence="6">Phosphodeoxyriboaldolase</fullName>
    </alternativeName>
</protein>
<evidence type="ECO:0000256" key="1">
    <source>
        <dbReference type="ARBA" id="ARBA00004816"/>
    </source>
</evidence>
<dbReference type="GO" id="GO:0004139">
    <property type="term" value="F:deoxyribose-phosphate aldolase activity"/>
    <property type="evidence" value="ECO:0007669"/>
    <property type="project" value="UniProtKB-EC"/>
</dbReference>
<dbReference type="PATRIC" id="fig|449.7.peg.2263"/>
<dbReference type="InterPro" id="IPR002915">
    <property type="entry name" value="DeoC/FbaB/LacD_aldolase"/>
</dbReference>
<evidence type="ECO:0000256" key="7">
    <source>
        <dbReference type="ARBA" id="ARBA00032755"/>
    </source>
</evidence>
<evidence type="ECO:0000313" key="10">
    <source>
        <dbReference type="Proteomes" id="UP000032803"/>
    </source>
</evidence>
<gene>
    <name evidence="9" type="ORF">LHA_1868</name>
</gene>
<evidence type="ECO:0000256" key="6">
    <source>
        <dbReference type="ARBA" id="ARBA00031814"/>
    </source>
</evidence>
<keyword evidence="5" id="KW-0704">Schiff base</keyword>
<evidence type="ECO:0000256" key="2">
    <source>
        <dbReference type="ARBA" id="ARBA00009473"/>
    </source>
</evidence>
<dbReference type="Pfam" id="PF01791">
    <property type="entry name" value="DeoC"/>
    <property type="match status" value="1"/>
</dbReference>
<name>A0A0A8UPV0_LEGHA</name>
<dbReference type="InterPro" id="IPR013785">
    <property type="entry name" value="Aldolase_TIM"/>
</dbReference>
<evidence type="ECO:0000256" key="5">
    <source>
        <dbReference type="ARBA" id="ARBA00023270"/>
    </source>
</evidence>
<dbReference type="GO" id="GO:0005737">
    <property type="term" value="C:cytoplasm"/>
    <property type="evidence" value="ECO:0007669"/>
    <property type="project" value="InterPro"/>
</dbReference>
<dbReference type="KEGG" id="lha:LHA_1868"/>
<keyword evidence="10" id="KW-1185">Reference proteome</keyword>
<comment type="similarity">
    <text evidence="2">Belongs to the DeoC/FbaB aldolase family. DeoC type 2 subfamily.</text>
</comment>
<evidence type="ECO:0000313" key="9">
    <source>
        <dbReference type="EMBL" id="CEK10900.1"/>
    </source>
</evidence>
<dbReference type="SUPFAM" id="SSF51569">
    <property type="entry name" value="Aldolase"/>
    <property type="match status" value="1"/>
</dbReference>
<organism evidence="9 10">
    <name type="scientific">Legionella hackeliae</name>
    <dbReference type="NCBI Taxonomy" id="449"/>
    <lineage>
        <taxon>Bacteria</taxon>
        <taxon>Pseudomonadati</taxon>
        <taxon>Pseudomonadota</taxon>
        <taxon>Gammaproteobacteria</taxon>
        <taxon>Legionellales</taxon>
        <taxon>Legionellaceae</taxon>
        <taxon>Legionella</taxon>
    </lineage>
</organism>
<reference evidence="10" key="1">
    <citation type="submission" date="2014-09" db="EMBL/GenBank/DDBJ databases">
        <authorList>
            <person name="Gomez-Valero L."/>
        </authorList>
    </citation>
    <scope>NUCLEOTIDE SEQUENCE [LARGE SCALE GENOMIC DNA]</scope>
    <source>
        <strain evidence="10">ATCC35250</strain>
    </source>
</reference>
<dbReference type="Proteomes" id="UP000032803">
    <property type="component" value="Chromosome I"/>
</dbReference>
<dbReference type="GO" id="GO:0016052">
    <property type="term" value="P:carbohydrate catabolic process"/>
    <property type="evidence" value="ECO:0007669"/>
    <property type="project" value="TreeGrafter"/>
</dbReference>
<dbReference type="STRING" id="449.LHA_1868"/>
<dbReference type="HOGENOM" id="CLU_053595_3_1_6"/>
<evidence type="ECO:0000256" key="4">
    <source>
        <dbReference type="ARBA" id="ARBA00023239"/>
    </source>
</evidence>
<dbReference type="InterPro" id="IPR011343">
    <property type="entry name" value="DeoC"/>
</dbReference>
<accession>A0A0A8UPV0</accession>
<sequence length="255" mass="28063">MNLEAQFLVALGQLNEMRWNIKELTTEAFSLIDLTLLDETASPHAVQALVEKANSHQVAAICVLPQHIKELKPAEGIKLATVVNFPTGKHSLAEVLSKTNNLLSNFPVDEIDYVFPYQNYLQGNVQEALTHCQQVYTLCEQQNVTFKVILETGAFATLEAIYNVSCQILDNGCNFLKTSTGKIKQGATPSAAFAILKAIEASDIHCGLKVSGGIKQPAQAFIYMCLAEKVLKRNVDKSWFRIGASSLLDELDNSF</sequence>